<dbReference type="STRING" id="6669.E9FQN5"/>
<reference evidence="2 3" key="1">
    <citation type="journal article" date="2011" name="Science">
        <title>The ecoresponsive genome of Daphnia pulex.</title>
        <authorList>
            <person name="Colbourne J.K."/>
            <person name="Pfrender M.E."/>
            <person name="Gilbert D."/>
            <person name="Thomas W.K."/>
            <person name="Tucker A."/>
            <person name="Oakley T.H."/>
            <person name="Tokishita S."/>
            <person name="Aerts A."/>
            <person name="Arnold G.J."/>
            <person name="Basu M.K."/>
            <person name="Bauer D.J."/>
            <person name="Caceres C.E."/>
            <person name="Carmel L."/>
            <person name="Casola C."/>
            <person name="Choi J.H."/>
            <person name="Detter J.C."/>
            <person name="Dong Q."/>
            <person name="Dusheyko S."/>
            <person name="Eads B.D."/>
            <person name="Frohlich T."/>
            <person name="Geiler-Samerotte K.A."/>
            <person name="Gerlach D."/>
            <person name="Hatcher P."/>
            <person name="Jogdeo S."/>
            <person name="Krijgsveld J."/>
            <person name="Kriventseva E.V."/>
            <person name="Kultz D."/>
            <person name="Laforsch C."/>
            <person name="Lindquist E."/>
            <person name="Lopez J."/>
            <person name="Manak J.R."/>
            <person name="Muller J."/>
            <person name="Pangilinan J."/>
            <person name="Patwardhan R.P."/>
            <person name="Pitluck S."/>
            <person name="Pritham E.J."/>
            <person name="Rechtsteiner A."/>
            <person name="Rho M."/>
            <person name="Rogozin I.B."/>
            <person name="Sakarya O."/>
            <person name="Salamov A."/>
            <person name="Schaack S."/>
            <person name="Shapiro H."/>
            <person name="Shiga Y."/>
            <person name="Skalitzky C."/>
            <person name="Smith Z."/>
            <person name="Souvorov A."/>
            <person name="Sung W."/>
            <person name="Tang Z."/>
            <person name="Tsuchiya D."/>
            <person name="Tu H."/>
            <person name="Vos H."/>
            <person name="Wang M."/>
            <person name="Wolf Y.I."/>
            <person name="Yamagata H."/>
            <person name="Yamada T."/>
            <person name="Ye Y."/>
            <person name="Shaw J.R."/>
            <person name="Andrews J."/>
            <person name="Crease T.J."/>
            <person name="Tang H."/>
            <person name="Lucas S.M."/>
            <person name="Robertson H.M."/>
            <person name="Bork P."/>
            <person name="Koonin E.V."/>
            <person name="Zdobnov E.M."/>
            <person name="Grigoriev I.V."/>
            <person name="Lynch M."/>
            <person name="Boore J.L."/>
        </authorList>
    </citation>
    <scope>NUCLEOTIDE SEQUENCE [LARGE SCALE GENOMIC DNA]</scope>
</reference>
<dbReference type="Proteomes" id="UP000000305">
    <property type="component" value="Unassembled WGS sequence"/>
</dbReference>
<dbReference type="AlphaFoldDB" id="E9FQN5"/>
<sequence>MEVDTKKAREEGELEEEGELPDAKISNPPRNPSAPVVPIDSKSKAVDFSASSDLSVPFTPTKIRQLFKLLPESSLMGAEVSRPFLSSATKPFYARTFTEK</sequence>
<evidence type="ECO:0000313" key="3">
    <source>
        <dbReference type="Proteomes" id="UP000000305"/>
    </source>
</evidence>
<feature type="region of interest" description="Disordered" evidence="1">
    <location>
        <begin position="1"/>
        <end position="39"/>
    </location>
</feature>
<dbReference type="EMBL" id="GL732523">
    <property type="protein sequence ID" value="EFX90016.1"/>
    <property type="molecule type" value="Genomic_DNA"/>
</dbReference>
<evidence type="ECO:0000313" key="2">
    <source>
        <dbReference type="EMBL" id="EFX90016.1"/>
    </source>
</evidence>
<feature type="compositionally biased region" description="Basic and acidic residues" evidence="1">
    <location>
        <begin position="1"/>
        <end position="11"/>
    </location>
</feature>
<name>E9FQN5_DAPPU</name>
<organism evidence="2 3">
    <name type="scientific">Daphnia pulex</name>
    <name type="common">Water flea</name>
    <dbReference type="NCBI Taxonomy" id="6669"/>
    <lineage>
        <taxon>Eukaryota</taxon>
        <taxon>Metazoa</taxon>
        <taxon>Ecdysozoa</taxon>
        <taxon>Arthropoda</taxon>
        <taxon>Crustacea</taxon>
        <taxon>Branchiopoda</taxon>
        <taxon>Diplostraca</taxon>
        <taxon>Cladocera</taxon>
        <taxon>Anomopoda</taxon>
        <taxon>Daphniidae</taxon>
        <taxon>Daphnia</taxon>
    </lineage>
</organism>
<dbReference type="KEGG" id="dpx:DAPPUDRAFT_232329"/>
<keyword evidence="3" id="KW-1185">Reference proteome</keyword>
<proteinExistence type="predicted"/>
<accession>E9FQN5</accession>
<evidence type="ECO:0000256" key="1">
    <source>
        <dbReference type="SAM" id="MobiDB-lite"/>
    </source>
</evidence>
<dbReference type="HOGENOM" id="CLU_2308799_0_0_1"/>
<dbReference type="InParanoid" id="E9FQN5"/>
<protein>
    <submittedName>
        <fullName evidence="2">Uncharacterized protein</fullName>
    </submittedName>
</protein>
<gene>
    <name evidence="2" type="ORF">DAPPUDRAFT_232329</name>
</gene>